<evidence type="ECO:0000256" key="1">
    <source>
        <dbReference type="ARBA" id="ARBA00004496"/>
    </source>
</evidence>
<evidence type="ECO:0000256" key="4">
    <source>
        <dbReference type="ARBA" id="ARBA00023186"/>
    </source>
</evidence>
<dbReference type="AlphaFoldDB" id="A0A927JDR4"/>
<organism evidence="5 6">
    <name type="scientific">Lolliginicoccus lacisalsi</name>
    <dbReference type="NCBI Taxonomy" id="2742202"/>
    <lineage>
        <taxon>Bacteria</taxon>
        <taxon>Bacillati</taxon>
        <taxon>Actinomycetota</taxon>
        <taxon>Actinomycetes</taxon>
        <taxon>Mycobacteriales</taxon>
        <taxon>Hoyosellaceae</taxon>
        <taxon>Lolliginicoccus</taxon>
    </lineage>
</organism>
<gene>
    <name evidence="5" type="ORF">HT102_10685</name>
</gene>
<dbReference type="EMBL" id="JACYWE010000006">
    <property type="protein sequence ID" value="MBD8506955.1"/>
    <property type="molecule type" value="Genomic_DNA"/>
</dbReference>
<comment type="similarity">
    <text evidence="2">Belongs to the EspG family.</text>
</comment>
<sequence>MASLTVSVAELAVLQAAAGLDELPVALQVPLGSDDAAAREVLLERGLLTERGPSTSVLPLLRVLADPEASVSARASMMGARPVMRRGVVARRGGQIVGAARSDDAVRLGPIEGSVAGFLRDIVGPAPRGRELSARDAVVRHDALALAVDGARDANAVIIGLRQAGVAADDAFQFGQVLHHAERVVEVTAPGRAPVAVIDAQHGRVLVLPLEERDGAHQRVTVCAGSDHRLQRALEQAWRPNARSSHRIADRGGVRA</sequence>
<comment type="caution">
    <text evidence="5">The sequence shown here is derived from an EMBL/GenBank/DDBJ whole genome shotgun (WGS) entry which is preliminary data.</text>
</comment>
<dbReference type="Pfam" id="PF14011">
    <property type="entry name" value="ESX-1_EspG"/>
    <property type="match status" value="1"/>
</dbReference>
<protein>
    <submittedName>
        <fullName evidence="5">ESX secretion-associated protein EspG</fullName>
    </submittedName>
</protein>
<keyword evidence="6" id="KW-1185">Reference proteome</keyword>
<dbReference type="RefSeq" id="WP_192039427.1">
    <property type="nucleotide sequence ID" value="NZ_JACYWE010000006.1"/>
</dbReference>
<dbReference type="InterPro" id="IPR025734">
    <property type="entry name" value="EspG"/>
</dbReference>
<keyword evidence="4" id="KW-0143">Chaperone</keyword>
<comment type="subcellular location">
    <subcellularLocation>
        <location evidence="1">Cytoplasm</location>
    </subcellularLocation>
</comment>
<accession>A0A927JDR4</accession>
<evidence type="ECO:0000256" key="2">
    <source>
        <dbReference type="ARBA" id="ARBA00006411"/>
    </source>
</evidence>
<proteinExistence type="inferred from homology"/>
<evidence type="ECO:0000313" key="6">
    <source>
        <dbReference type="Proteomes" id="UP000642993"/>
    </source>
</evidence>
<reference evidence="5" key="1">
    <citation type="submission" date="2020-09" db="EMBL/GenBank/DDBJ databases">
        <title>Hoyosella lacisalsi sp. nov., a halotolerant actinobacterium isolated from soil of Lake Gudzhirganskoe.</title>
        <authorList>
            <person name="Yang Q."/>
            <person name="Guo P.Y."/>
            <person name="Liu S.W."/>
            <person name="Li F.N."/>
            <person name="Sun C.H."/>
        </authorList>
    </citation>
    <scope>NUCLEOTIDE SEQUENCE</scope>
    <source>
        <strain evidence="5">G463</strain>
    </source>
</reference>
<keyword evidence="3" id="KW-0963">Cytoplasm</keyword>
<dbReference type="Proteomes" id="UP000642993">
    <property type="component" value="Unassembled WGS sequence"/>
</dbReference>
<evidence type="ECO:0000256" key="3">
    <source>
        <dbReference type="ARBA" id="ARBA00022490"/>
    </source>
</evidence>
<evidence type="ECO:0000313" key="5">
    <source>
        <dbReference type="EMBL" id="MBD8506955.1"/>
    </source>
</evidence>
<name>A0A927JDR4_9ACTN</name>